<dbReference type="PANTHER" id="PTHR33112:SF10">
    <property type="entry name" value="TOL"/>
    <property type="match status" value="1"/>
</dbReference>
<evidence type="ECO:0000313" key="2">
    <source>
        <dbReference type="Proteomes" id="UP000736672"/>
    </source>
</evidence>
<dbReference type="OrthoDB" id="4062651at2759"/>
<dbReference type="PANTHER" id="PTHR33112">
    <property type="entry name" value="DOMAIN PROTEIN, PUTATIVE-RELATED"/>
    <property type="match status" value="1"/>
</dbReference>
<sequence length="228" mass="26273">MHAPFQSLFADYSDLDLTYKTDGAVAIDSLARALAKAFNTNVRYGIFQHLPQRSLVWQRSQGIPMERVSFAAGQALPSWSWMAYHGQIEYPDTRYSVYWDTSVQFVEDKESNASNNPENDGYVLKARVRRLRDCEIKPEGLRHVIRDEKDEVGHLCFDSQPGKALTEVWCAIMVKETRGKDGKWQYYVLLVTECAMHPGCAKFKRVGMGWIQQRFILFDYEDDTAQIV</sequence>
<dbReference type="Proteomes" id="UP000736672">
    <property type="component" value="Unassembled WGS sequence"/>
</dbReference>
<gene>
    <name evidence="1" type="ORF">B0J15DRAFT_453304</name>
</gene>
<proteinExistence type="predicted"/>
<dbReference type="AlphaFoldDB" id="A0A9P9GE44"/>
<name>A0A9P9GE44_FUSSL</name>
<comment type="caution">
    <text evidence="1">The sequence shown here is derived from an EMBL/GenBank/DDBJ whole genome shotgun (WGS) entry which is preliminary data.</text>
</comment>
<organism evidence="1 2">
    <name type="scientific">Fusarium solani</name>
    <name type="common">Filamentous fungus</name>
    <dbReference type="NCBI Taxonomy" id="169388"/>
    <lineage>
        <taxon>Eukaryota</taxon>
        <taxon>Fungi</taxon>
        <taxon>Dikarya</taxon>
        <taxon>Ascomycota</taxon>
        <taxon>Pezizomycotina</taxon>
        <taxon>Sordariomycetes</taxon>
        <taxon>Hypocreomycetidae</taxon>
        <taxon>Hypocreales</taxon>
        <taxon>Nectriaceae</taxon>
        <taxon>Fusarium</taxon>
        <taxon>Fusarium solani species complex</taxon>
    </lineage>
</organism>
<protein>
    <submittedName>
        <fullName evidence="1">Uncharacterized protein</fullName>
    </submittedName>
</protein>
<dbReference type="EMBL" id="JAGTJS010000022">
    <property type="protein sequence ID" value="KAH7237873.1"/>
    <property type="molecule type" value="Genomic_DNA"/>
</dbReference>
<accession>A0A9P9GE44</accession>
<keyword evidence="2" id="KW-1185">Reference proteome</keyword>
<evidence type="ECO:0000313" key="1">
    <source>
        <dbReference type="EMBL" id="KAH7237873.1"/>
    </source>
</evidence>
<reference evidence="1" key="1">
    <citation type="journal article" date="2021" name="Nat. Commun.">
        <title>Genetic determinants of endophytism in the Arabidopsis root mycobiome.</title>
        <authorList>
            <person name="Mesny F."/>
            <person name="Miyauchi S."/>
            <person name="Thiergart T."/>
            <person name="Pickel B."/>
            <person name="Atanasova L."/>
            <person name="Karlsson M."/>
            <person name="Huettel B."/>
            <person name="Barry K.W."/>
            <person name="Haridas S."/>
            <person name="Chen C."/>
            <person name="Bauer D."/>
            <person name="Andreopoulos W."/>
            <person name="Pangilinan J."/>
            <person name="LaButti K."/>
            <person name="Riley R."/>
            <person name="Lipzen A."/>
            <person name="Clum A."/>
            <person name="Drula E."/>
            <person name="Henrissat B."/>
            <person name="Kohler A."/>
            <person name="Grigoriev I.V."/>
            <person name="Martin F.M."/>
            <person name="Hacquard S."/>
        </authorList>
    </citation>
    <scope>NUCLEOTIDE SEQUENCE</scope>
    <source>
        <strain evidence="1">FSSC 5 MPI-SDFR-AT-0091</strain>
    </source>
</reference>